<evidence type="ECO:0000313" key="2">
    <source>
        <dbReference type="EMBL" id="AVH25838.1"/>
    </source>
</evidence>
<dbReference type="EMBL" id="CP014134">
    <property type="protein sequence ID" value="AVH25838.1"/>
    <property type="molecule type" value="Genomic_DNA"/>
</dbReference>
<evidence type="ECO:0000313" key="3">
    <source>
        <dbReference type="Proteomes" id="UP000237665"/>
    </source>
</evidence>
<gene>
    <name evidence="2" type="ORF">AL468_00660</name>
</gene>
<protein>
    <submittedName>
        <fullName evidence="2">DUF3265 domain-containing protein</fullName>
    </submittedName>
</protein>
<name>A0ABM6S797_9VIBR</name>
<accession>A0ABM6S797</accession>
<dbReference type="Proteomes" id="UP000237665">
    <property type="component" value="Chromosome 1"/>
</dbReference>
<feature type="transmembrane region" description="Helical" evidence="1">
    <location>
        <begin position="6"/>
        <end position="28"/>
    </location>
</feature>
<keyword evidence="1" id="KW-0472">Membrane</keyword>
<organism evidence="2 3">
    <name type="scientific">Vibrio diabolicus</name>
    <dbReference type="NCBI Taxonomy" id="50719"/>
    <lineage>
        <taxon>Bacteria</taxon>
        <taxon>Pseudomonadati</taxon>
        <taxon>Pseudomonadota</taxon>
        <taxon>Gammaproteobacteria</taxon>
        <taxon>Vibrionales</taxon>
        <taxon>Vibrionaceae</taxon>
        <taxon>Vibrio</taxon>
        <taxon>Vibrio diabolicus subgroup</taxon>
    </lineage>
</organism>
<reference evidence="3" key="1">
    <citation type="submission" date="2017-12" db="EMBL/GenBank/DDBJ databases">
        <title>FDA dAtabase for Regulatory Grade micrObial Sequences (FDA-ARGOS): Supporting development and validation of Infectious Disease Dx tests.</title>
        <authorList>
            <person name="Hoffmann M."/>
            <person name="Allard M."/>
            <person name="Evans P."/>
            <person name="Brown E."/>
            <person name="Tallon L.J."/>
            <person name="Sadzewicz L."/>
            <person name="Sengamalay N."/>
            <person name="Ott S."/>
            <person name="Godinez A."/>
            <person name="Nagaraj S."/>
            <person name="Vavikolanu K."/>
            <person name="Aluvathingal J."/>
            <person name="Nadendla S."/>
            <person name="Hobson J."/>
            <person name="Sichtig H."/>
        </authorList>
    </citation>
    <scope>NUCLEOTIDE SEQUENCE [LARGE SCALE GENOMIC DNA]</scope>
    <source>
        <strain evidence="3">LMG 3418</strain>
    </source>
</reference>
<keyword evidence="1" id="KW-1133">Transmembrane helix</keyword>
<keyword evidence="3" id="KW-1185">Reference proteome</keyword>
<proteinExistence type="predicted"/>
<evidence type="ECO:0000256" key="1">
    <source>
        <dbReference type="SAM" id="Phobius"/>
    </source>
</evidence>
<keyword evidence="1" id="KW-0812">Transmembrane</keyword>
<sequence length="30" mass="3563">MIRNAWHFWLRLGLVFTVVCFIFVVALLTP</sequence>